<dbReference type="InterPro" id="IPR012263">
    <property type="entry name" value="M_m6A_EcoRV"/>
</dbReference>
<organism evidence="4 5">
    <name type="scientific">Hyphomicrobium denitrificans (strain ATCC 51888 / DSM 1869 / NCIMB 11706 / TK 0415)</name>
    <dbReference type="NCBI Taxonomy" id="582899"/>
    <lineage>
        <taxon>Bacteria</taxon>
        <taxon>Pseudomonadati</taxon>
        <taxon>Pseudomonadota</taxon>
        <taxon>Alphaproteobacteria</taxon>
        <taxon>Hyphomicrobiales</taxon>
        <taxon>Hyphomicrobiaceae</taxon>
        <taxon>Hyphomicrobium</taxon>
    </lineage>
</organism>
<name>D8JVW3_HYPDA</name>
<dbReference type="InterPro" id="IPR029063">
    <property type="entry name" value="SAM-dependent_MTases_sf"/>
</dbReference>
<dbReference type="GO" id="GO:0009007">
    <property type="term" value="F:site-specific DNA-methyltransferase (adenine-specific) activity"/>
    <property type="evidence" value="ECO:0007669"/>
    <property type="project" value="UniProtKB-EC"/>
</dbReference>
<dbReference type="SUPFAM" id="SSF53335">
    <property type="entry name" value="S-adenosyl-L-methionine-dependent methyltransferases"/>
    <property type="match status" value="1"/>
</dbReference>
<gene>
    <name evidence="4" type="ordered locus">Hden_1189</name>
</gene>
<dbReference type="REBASE" id="26838">
    <property type="entry name" value="M.HdeUORF1189P"/>
</dbReference>
<keyword evidence="2 4" id="KW-0808">Transferase</keyword>
<reference evidence="5" key="1">
    <citation type="journal article" date="2011" name="J. Bacteriol.">
        <title>Genome sequences of eight morphologically diverse alphaproteobacteria.</title>
        <authorList>
            <consortium name="US DOE Joint Genome Institute"/>
            <person name="Brown P.J."/>
            <person name="Kysela D.T."/>
            <person name="Buechlein A."/>
            <person name="Hemmerich C."/>
            <person name="Brun Y.V."/>
        </authorList>
    </citation>
    <scope>NUCLEOTIDE SEQUENCE [LARGE SCALE GENOMIC DNA]</scope>
    <source>
        <strain evidence="5">ATCC 51888 / DSM 1869 / NCIB 11706 / TK 0415</strain>
    </source>
</reference>
<evidence type="ECO:0000256" key="2">
    <source>
        <dbReference type="ARBA" id="ARBA00022679"/>
    </source>
</evidence>
<keyword evidence="1 4" id="KW-0489">Methyltransferase</keyword>
<dbReference type="GO" id="GO:0006298">
    <property type="term" value="P:mismatch repair"/>
    <property type="evidence" value="ECO:0007669"/>
    <property type="project" value="TreeGrafter"/>
</dbReference>
<dbReference type="InterPro" id="IPR012327">
    <property type="entry name" value="MeTrfase_D12"/>
</dbReference>
<accession>D8JVW3</accession>
<dbReference type="Proteomes" id="UP000002033">
    <property type="component" value="Chromosome"/>
</dbReference>
<dbReference type="GO" id="GO:1904047">
    <property type="term" value="F:S-adenosyl-L-methionine binding"/>
    <property type="evidence" value="ECO:0007669"/>
    <property type="project" value="TreeGrafter"/>
</dbReference>
<dbReference type="OrthoDB" id="9805629at2"/>
<dbReference type="PANTHER" id="PTHR30481:SF4">
    <property type="entry name" value="SITE-SPECIFIC DNA-METHYLTRANSFERASE (ADENINE-SPECIFIC)"/>
    <property type="match status" value="1"/>
</dbReference>
<evidence type="ECO:0000313" key="5">
    <source>
        <dbReference type="Proteomes" id="UP000002033"/>
    </source>
</evidence>
<dbReference type="PRINTS" id="PR00505">
    <property type="entry name" value="D12N6MTFRASE"/>
</dbReference>
<protein>
    <submittedName>
        <fullName evidence="4">D12 class N6 adenine-specific DNA methyltransferase</fullName>
    </submittedName>
</protein>
<evidence type="ECO:0000256" key="1">
    <source>
        <dbReference type="ARBA" id="ARBA00022603"/>
    </source>
</evidence>
<dbReference type="eggNOG" id="COG0338">
    <property type="taxonomic scope" value="Bacteria"/>
</dbReference>
<dbReference type="PIRSF" id="PIRSF000398">
    <property type="entry name" value="M_m6A_EcoRV"/>
    <property type="match status" value="1"/>
</dbReference>
<dbReference type="GO" id="GO:0009307">
    <property type="term" value="P:DNA restriction-modification system"/>
    <property type="evidence" value="ECO:0007669"/>
    <property type="project" value="InterPro"/>
</dbReference>
<keyword evidence="3" id="KW-0949">S-adenosyl-L-methionine</keyword>
<keyword evidence="5" id="KW-1185">Reference proteome</keyword>
<dbReference type="PANTHER" id="PTHR30481">
    <property type="entry name" value="DNA ADENINE METHYLASE"/>
    <property type="match status" value="1"/>
</dbReference>
<dbReference type="KEGG" id="hdn:Hden_1189"/>
<dbReference type="AlphaFoldDB" id="D8JVW3"/>
<dbReference type="EMBL" id="CP002083">
    <property type="protein sequence ID" value="ADJ23002.1"/>
    <property type="molecule type" value="Genomic_DNA"/>
</dbReference>
<sequence length="293" mass="33599">MSERGPSRPVLRYHGGKWRLAPWIISHFPPHRIYVEPYGGAASVLLRKPRAYCEIYNDLDDEIVSLFRLLRDPAKAERLRDLVAMTPYARAEFEEAYGETADEFERSRRTLVRSWMGHGSSGLRGHKTGFRLGSKREHTTSSIDWANWPKALPAIVDRLQGVMIEKRPALSLLERHDEPDTLFYVDPPYVFSTRSQKRLGGDLYHGYRHEMSDDDHGQLLDCLSSRVGMVVLSGYRSKIYDDALGRWHRIDLQARADRGEKRTESLWMNEAAVERGAVRQPSMVAMMQAEVGA</sequence>
<evidence type="ECO:0000256" key="3">
    <source>
        <dbReference type="ARBA" id="ARBA00022691"/>
    </source>
</evidence>
<dbReference type="Gene3D" id="3.40.50.150">
    <property type="entry name" value="Vaccinia Virus protein VP39"/>
    <property type="match status" value="2"/>
</dbReference>
<proteinExistence type="predicted"/>
<dbReference type="RefSeq" id="WP_013215217.1">
    <property type="nucleotide sequence ID" value="NC_014313.1"/>
</dbReference>
<evidence type="ECO:0000313" key="4">
    <source>
        <dbReference type="EMBL" id="ADJ23002.1"/>
    </source>
</evidence>
<dbReference type="STRING" id="582899.Hden_1189"/>
<dbReference type="GO" id="GO:0032259">
    <property type="term" value="P:methylation"/>
    <property type="evidence" value="ECO:0007669"/>
    <property type="project" value="UniProtKB-KW"/>
</dbReference>
<dbReference type="Pfam" id="PF02086">
    <property type="entry name" value="MethyltransfD12"/>
    <property type="match status" value="1"/>
</dbReference>
<dbReference type="GO" id="GO:0043565">
    <property type="term" value="F:sequence-specific DNA binding"/>
    <property type="evidence" value="ECO:0007669"/>
    <property type="project" value="TreeGrafter"/>
</dbReference>
<dbReference type="HOGENOM" id="CLU_063430_1_1_5"/>